<dbReference type="EMBL" id="CP064760">
    <property type="protein sequence ID" value="QPE03630.1"/>
    <property type="molecule type" value="Genomic_DNA"/>
</dbReference>
<evidence type="ECO:0000256" key="2">
    <source>
        <dbReference type="PIRSR" id="PIRSR605754-1"/>
    </source>
</evidence>
<evidence type="ECO:0000256" key="3">
    <source>
        <dbReference type="SAM" id="SignalP"/>
    </source>
</evidence>
<keyword evidence="3" id="KW-0732">Signal</keyword>
<keyword evidence="5" id="KW-1185">Reference proteome</keyword>
<evidence type="ECO:0000256" key="1">
    <source>
        <dbReference type="ARBA" id="ARBA00022801"/>
    </source>
</evidence>
<feature type="active site" description="Proton donor/acceptor" evidence="2">
    <location>
        <position position="127"/>
    </location>
</feature>
<dbReference type="InterPro" id="IPR023365">
    <property type="entry name" value="Sortase_dom-sf"/>
</dbReference>
<feature type="signal peptide" evidence="3">
    <location>
        <begin position="1"/>
        <end position="34"/>
    </location>
</feature>
<dbReference type="CDD" id="cd05829">
    <property type="entry name" value="Sortase_F"/>
    <property type="match status" value="1"/>
</dbReference>
<dbReference type="Pfam" id="PF04203">
    <property type="entry name" value="Sortase"/>
    <property type="match status" value="1"/>
</dbReference>
<organism evidence="4 5">
    <name type="scientific">Microbacterium schleiferi</name>
    <dbReference type="NCBI Taxonomy" id="69362"/>
    <lineage>
        <taxon>Bacteria</taxon>
        <taxon>Bacillati</taxon>
        <taxon>Actinomycetota</taxon>
        <taxon>Actinomycetes</taxon>
        <taxon>Micrococcales</taxon>
        <taxon>Microbacteriaceae</taxon>
        <taxon>Microbacterium</taxon>
    </lineage>
</organism>
<name>A0A7S8MWF6_9MICO</name>
<gene>
    <name evidence="4" type="ORF">IT882_09880</name>
</gene>
<dbReference type="Proteomes" id="UP000594480">
    <property type="component" value="Chromosome"/>
</dbReference>
<proteinExistence type="predicted"/>
<accession>A0A7S8MWF6</accession>
<protein>
    <submittedName>
        <fullName evidence="4">Class F sortase</fullName>
    </submittedName>
</protein>
<reference evidence="4 5" key="1">
    <citation type="submission" date="2020-11" db="EMBL/GenBank/DDBJ databases">
        <title>Amino acid is mineralized and recycled by bacteria in oceanic microbiome.</title>
        <authorList>
            <person name="Zheng L.Y."/>
        </authorList>
    </citation>
    <scope>NUCLEOTIDE SEQUENCE [LARGE SCALE GENOMIC DNA]</scope>
    <source>
        <strain evidence="4 5">A32-1</strain>
    </source>
</reference>
<evidence type="ECO:0000313" key="5">
    <source>
        <dbReference type="Proteomes" id="UP000594480"/>
    </source>
</evidence>
<dbReference type="RefSeq" id="WP_195691732.1">
    <property type="nucleotide sequence ID" value="NZ_CP064760.1"/>
</dbReference>
<dbReference type="SUPFAM" id="SSF63817">
    <property type="entry name" value="Sortase"/>
    <property type="match status" value="1"/>
</dbReference>
<dbReference type="AlphaFoldDB" id="A0A7S8MWF6"/>
<dbReference type="InterPro" id="IPR005754">
    <property type="entry name" value="Sortase"/>
</dbReference>
<feature type="active site" description="Acyl-thioester intermediate" evidence="2">
    <location>
        <position position="193"/>
    </location>
</feature>
<dbReference type="GO" id="GO:0016787">
    <property type="term" value="F:hydrolase activity"/>
    <property type="evidence" value="ECO:0007669"/>
    <property type="project" value="UniProtKB-KW"/>
</dbReference>
<dbReference type="Gene3D" id="2.40.260.10">
    <property type="entry name" value="Sortase"/>
    <property type="match status" value="1"/>
</dbReference>
<evidence type="ECO:0000313" key="4">
    <source>
        <dbReference type="EMBL" id="QPE03630.1"/>
    </source>
</evidence>
<sequence length="217" mass="22087">MPASARARTAAATAAVVALSLLSGCALIPSGVGAQPPVTPSPSATVPTPPRPAVDVPVVSAAPQALAPAPQPQLLTVPDVSLSVPVVAVGVLPDGFMEIPEDPAVAGWYRFGPAPASEEGNTVIAAHVDSATYGIGPFSRLRDLGVGAEVSVADESGRDFTYRVESVTEYVKSELPDELFARSGERTLVLITCGGPFDPALGHYRDNIVVVAGPADA</sequence>
<feature type="chain" id="PRO_5032267981" evidence="3">
    <location>
        <begin position="35"/>
        <end position="217"/>
    </location>
</feature>
<keyword evidence="1" id="KW-0378">Hydrolase</keyword>
<dbReference type="InterPro" id="IPR042001">
    <property type="entry name" value="Sortase_F"/>
</dbReference>
<dbReference type="KEGG" id="msf:IT882_09880"/>
<dbReference type="PROSITE" id="PS51257">
    <property type="entry name" value="PROKAR_LIPOPROTEIN"/>
    <property type="match status" value="1"/>
</dbReference>